<dbReference type="Proteomes" id="UP000234323">
    <property type="component" value="Unassembled WGS sequence"/>
</dbReference>
<accession>A0A2I1HN41</accession>
<gene>
    <name evidence="1" type="ORF">RhiirA4_452007</name>
    <name evidence="2" type="ORF">RhiirA4_453172</name>
    <name evidence="3" type="ORF">RhiirA4_464360</name>
    <name evidence="4" type="ORF">RhiirA4_483845</name>
</gene>
<evidence type="ECO:0000313" key="5">
    <source>
        <dbReference type="Proteomes" id="UP000234323"/>
    </source>
</evidence>
<dbReference type="EMBL" id="LLXI01000662">
    <property type="protein sequence ID" value="PKY48698.1"/>
    <property type="molecule type" value="Genomic_DNA"/>
</dbReference>
<dbReference type="VEuPathDB" id="FungiDB:RhiirA1_504049"/>
<evidence type="ECO:0000313" key="3">
    <source>
        <dbReference type="EMBL" id="PKY48698.1"/>
    </source>
</evidence>
<dbReference type="EMBL" id="LLXI01000045">
    <property type="protein sequence ID" value="PKY38909.1"/>
    <property type="molecule type" value="Genomic_DNA"/>
</dbReference>
<dbReference type="EMBL" id="LLXI01000081">
    <property type="protein sequence ID" value="PKY39889.1"/>
    <property type="molecule type" value="Genomic_DNA"/>
</dbReference>
<evidence type="ECO:0000313" key="2">
    <source>
        <dbReference type="EMBL" id="PKY39889.1"/>
    </source>
</evidence>
<keyword evidence="5" id="KW-1185">Reference proteome</keyword>
<proteinExistence type="predicted"/>
<dbReference type="VEuPathDB" id="FungiDB:RhiirFUN_020531"/>
<dbReference type="AlphaFoldDB" id="A0A2I1HN41"/>
<protein>
    <submittedName>
        <fullName evidence="4">Uncharacterized protein</fullName>
    </submittedName>
</protein>
<name>A0A2I1HN41_9GLOM</name>
<dbReference type="VEuPathDB" id="FungiDB:FUN_010423"/>
<comment type="caution">
    <text evidence="4">The sequence shown here is derived from an EMBL/GenBank/DDBJ whole genome shotgun (WGS) entry which is preliminary data.</text>
</comment>
<dbReference type="EMBL" id="LLXI01004131">
    <property type="protein sequence ID" value="PKY60291.1"/>
    <property type="molecule type" value="Genomic_DNA"/>
</dbReference>
<sequence length="324" mass="38241">MSRLSSNIILDEWFNKIVPKPINNRPGYDMKYVSAYIVNYCYGTDLKKIIGIEWEYDTLSVVKPGQSLVAWAVSVRIRLQELLANQRFSVYHRHCLFAGFGNGKMVNSDYHRPRINKSNMAICFDCWKLVKITDIKPKKTYFSGWRRYGYEIKSEDLMKYHWDNECSKAKTPDGSARIIQRAYRNYKKQPETFAKRVWEAVRNDNTLKEKKFLNMPSRGIRCTVNLDIWYSIDGLYRPYHVPQDQLYDYISYSNTPNFEPAYISPAMQEMILPTSYYQLSNCKSNISEIFISSWYVKQNNLLPSINHLNQLTLRLKDKTKIMIV</sequence>
<organism evidence="4 5">
    <name type="scientific">Rhizophagus irregularis</name>
    <dbReference type="NCBI Taxonomy" id="588596"/>
    <lineage>
        <taxon>Eukaryota</taxon>
        <taxon>Fungi</taxon>
        <taxon>Fungi incertae sedis</taxon>
        <taxon>Mucoromycota</taxon>
        <taxon>Glomeromycotina</taxon>
        <taxon>Glomeromycetes</taxon>
        <taxon>Glomerales</taxon>
        <taxon>Glomeraceae</taxon>
        <taxon>Rhizophagus</taxon>
    </lineage>
</organism>
<evidence type="ECO:0000313" key="1">
    <source>
        <dbReference type="EMBL" id="PKY38909.1"/>
    </source>
</evidence>
<evidence type="ECO:0000313" key="4">
    <source>
        <dbReference type="EMBL" id="PKY60291.1"/>
    </source>
</evidence>
<reference evidence="4 5" key="1">
    <citation type="submission" date="2015-10" db="EMBL/GenBank/DDBJ databases">
        <title>Genome analyses suggest a sexual origin of heterokaryosis in a supposedly ancient asexual fungus.</title>
        <authorList>
            <person name="Ropars J."/>
            <person name="Sedzielewska K."/>
            <person name="Noel J."/>
            <person name="Charron P."/>
            <person name="Farinelli L."/>
            <person name="Marton T."/>
            <person name="Kruger M."/>
            <person name="Pelin A."/>
            <person name="Brachmann A."/>
            <person name="Corradi N."/>
        </authorList>
    </citation>
    <scope>NUCLEOTIDE SEQUENCE [LARGE SCALE GENOMIC DNA]</scope>
    <source>
        <strain evidence="4 5">A4</strain>
    </source>
</reference>